<comment type="caution">
    <text evidence="1">The sequence shown here is derived from an EMBL/GenBank/DDBJ whole genome shotgun (WGS) entry which is preliminary data.</text>
</comment>
<dbReference type="AlphaFoldDB" id="A0A1J5PV56"/>
<sequence length="188" mass="19682">MCRDEHAVAGADGRCQCLVPARHDACHGIFQALGQRNLFGLQPGIAQVGALAARIIALQCGRWRVVAASPEQHLGIAILAGHVGLVKALKRTVMALVEAPAVDHGQPGTVHFVKDVPQGARGAFEYAGVCHVKLVAFLFQQATSIFCLLQTERGQVDIGPAGKAVFKIPGGLAVADKDKFVHGLGGVV</sequence>
<organism evidence="1">
    <name type="scientific">mine drainage metagenome</name>
    <dbReference type="NCBI Taxonomy" id="410659"/>
    <lineage>
        <taxon>unclassified sequences</taxon>
        <taxon>metagenomes</taxon>
        <taxon>ecological metagenomes</taxon>
    </lineage>
</organism>
<name>A0A1J5PV56_9ZZZZ</name>
<gene>
    <name evidence="1" type="ORF">GALL_492240</name>
</gene>
<evidence type="ECO:0000313" key="1">
    <source>
        <dbReference type="EMBL" id="OIQ69179.1"/>
    </source>
</evidence>
<accession>A0A1J5PV56</accession>
<reference evidence="1" key="1">
    <citation type="submission" date="2016-10" db="EMBL/GenBank/DDBJ databases">
        <title>Sequence of Gallionella enrichment culture.</title>
        <authorList>
            <person name="Poehlein A."/>
            <person name="Muehling M."/>
            <person name="Daniel R."/>
        </authorList>
    </citation>
    <scope>NUCLEOTIDE SEQUENCE</scope>
</reference>
<dbReference type="EMBL" id="MLJW01004871">
    <property type="protein sequence ID" value="OIQ69179.1"/>
    <property type="molecule type" value="Genomic_DNA"/>
</dbReference>
<proteinExistence type="predicted"/>
<protein>
    <submittedName>
        <fullName evidence="1">Uncharacterized protein</fullName>
    </submittedName>
</protein>